<organism evidence="2">
    <name type="scientific">Helicotheca tamesis</name>
    <dbReference type="NCBI Taxonomy" id="374047"/>
    <lineage>
        <taxon>Eukaryota</taxon>
        <taxon>Sar</taxon>
        <taxon>Stramenopiles</taxon>
        <taxon>Ochrophyta</taxon>
        <taxon>Bacillariophyta</taxon>
        <taxon>Mediophyceae</taxon>
        <taxon>Lithodesmiophycidae</taxon>
        <taxon>Lithodesmiales</taxon>
        <taxon>Lithodesmiaceae</taxon>
        <taxon>Helicotheca</taxon>
    </lineage>
</organism>
<gene>
    <name evidence="2" type="ORF">HTAM1171_LOCUS5628</name>
</gene>
<evidence type="ECO:0000256" key="1">
    <source>
        <dbReference type="ARBA" id="ARBA00023604"/>
    </source>
</evidence>
<sequence length="438" mass="49685">MTVPSESGCIEASVSLSVDDKTRHWFYARQRTEEERAGSIHKTEFGGGSVNRTVKVNNGRNQDLTLDETSFELVDCPTALSTKDFYAMQDGEDELREKYYEEVKKFVKNKMGCDKVVCLHTLVRNADGNNMEGGGVQGYAGGGPHTDADAVTADEVALTSLQDGKKYMRYSYLNIWRNISEEPIENDHLAMLDERSTVKPDDYLSRDVSGFGYEVSQYGLNARHASNHKWYYFPHMCKNEAILFKLMDSDWTKNGRICFHMSVNDPLVQEKKSRESIEMRMVCYWEKAGVDSMPNKENMSADLIQRPFEIANTVGNINNASAWELSKALFWRVLGYGGATATKASPYSGNPEDYLEKFITVVNTYPSWPSFATKWVKSQMDKGLDKGIQQITVELVNDQMGFQKTKHFETSEKKEISDLLLSNEKYMEAAKKHFGSVI</sequence>
<proteinExistence type="inferred from homology"/>
<dbReference type="PANTHER" id="PTHR34598:SF3">
    <property type="entry name" value="OXIDOREDUCTASE AN1597"/>
    <property type="match status" value="1"/>
</dbReference>
<dbReference type="EMBL" id="HBGV01009100">
    <property type="protein sequence ID" value="CAD9490975.1"/>
    <property type="molecule type" value="Transcribed_RNA"/>
</dbReference>
<dbReference type="AlphaFoldDB" id="A0A7S2HHY3"/>
<protein>
    <submittedName>
        <fullName evidence="2">Uncharacterized protein</fullName>
    </submittedName>
</protein>
<dbReference type="PANTHER" id="PTHR34598">
    <property type="entry name" value="BLL6449 PROTEIN"/>
    <property type="match status" value="1"/>
</dbReference>
<accession>A0A7S2HHY3</accession>
<dbReference type="InterPro" id="IPR044053">
    <property type="entry name" value="AsaB-like"/>
</dbReference>
<dbReference type="NCBIfam" id="NF041278">
    <property type="entry name" value="CmcJ_NvfI_EfuI"/>
    <property type="match status" value="1"/>
</dbReference>
<name>A0A7S2HHY3_9STRA</name>
<comment type="similarity">
    <text evidence="1">Belongs to the asaB hydroxylase/desaturase family.</text>
</comment>
<evidence type="ECO:0000313" key="2">
    <source>
        <dbReference type="EMBL" id="CAD9490975.1"/>
    </source>
</evidence>
<dbReference type="GO" id="GO:0016491">
    <property type="term" value="F:oxidoreductase activity"/>
    <property type="evidence" value="ECO:0007669"/>
    <property type="project" value="InterPro"/>
</dbReference>
<reference evidence="2" key="1">
    <citation type="submission" date="2021-01" db="EMBL/GenBank/DDBJ databases">
        <authorList>
            <person name="Corre E."/>
            <person name="Pelletier E."/>
            <person name="Niang G."/>
            <person name="Scheremetjew M."/>
            <person name="Finn R."/>
            <person name="Kale V."/>
            <person name="Holt S."/>
            <person name="Cochrane G."/>
            <person name="Meng A."/>
            <person name="Brown T."/>
            <person name="Cohen L."/>
        </authorList>
    </citation>
    <scope>NUCLEOTIDE SEQUENCE</scope>
    <source>
        <strain evidence="2">CCMP826</strain>
    </source>
</reference>